<dbReference type="Gene3D" id="3.90.79.10">
    <property type="entry name" value="Nucleoside Triphosphate Pyrophosphohydrolase"/>
    <property type="match status" value="1"/>
</dbReference>
<feature type="domain" description="Nudix hydrolase" evidence="3">
    <location>
        <begin position="18"/>
        <end position="152"/>
    </location>
</feature>
<dbReference type="AlphaFoldDB" id="A0A0F9NUE7"/>
<dbReference type="GO" id="GO:0019693">
    <property type="term" value="P:ribose phosphate metabolic process"/>
    <property type="evidence" value="ECO:0007669"/>
    <property type="project" value="TreeGrafter"/>
</dbReference>
<evidence type="ECO:0000256" key="2">
    <source>
        <dbReference type="ARBA" id="ARBA00022801"/>
    </source>
</evidence>
<dbReference type="PROSITE" id="PS51462">
    <property type="entry name" value="NUDIX"/>
    <property type="match status" value="1"/>
</dbReference>
<evidence type="ECO:0000256" key="1">
    <source>
        <dbReference type="ARBA" id="ARBA00001946"/>
    </source>
</evidence>
<dbReference type="CDD" id="cd03424">
    <property type="entry name" value="NUDIX_ADPRase_Nudt5_UGPPase_Nudt14"/>
    <property type="match status" value="1"/>
</dbReference>
<sequence>VDTVRMPGGRETRREIVEHSDCVAIVAIDADDKVLLVKQFRKAVEKELLEIPAGGIDPGEDPVAAVRRELQEETGYLPRKVERLGGFYSTPGYGTEYLHLYLAADLVPSQLHAEDTGSIEVVAVALSEISSLIASGDICDAKSIAGLPIFMEYEKVFNYPSFEDCKKILDERMERKTKLRMYAYEITGQKVDEKTIKKGFIEEIENQIEREMTKIKEQIIKDKLKRFEIIIREVQDAVHSTYLRAWNGQERRTLRQHTQITEVVGNHPTPLTKHNKGVLGRFRG</sequence>
<organism evidence="4">
    <name type="scientific">marine sediment metagenome</name>
    <dbReference type="NCBI Taxonomy" id="412755"/>
    <lineage>
        <taxon>unclassified sequences</taxon>
        <taxon>metagenomes</taxon>
        <taxon>ecological metagenomes</taxon>
    </lineage>
</organism>
<evidence type="ECO:0000313" key="4">
    <source>
        <dbReference type="EMBL" id="KKM84902.1"/>
    </source>
</evidence>
<dbReference type="GO" id="GO:0005829">
    <property type="term" value="C:cytosol"/>
    <property type="evidence" value="ECO:0007669"/>
    <property type="project" value="TreeGrafter"/>
</dbReference>
<feature type="non-terminal residue" evidence="4">
    <location>
        <position position="1"/>
    </location>
</feature>
<evidence type="ECO:0000259" key="3">
    <source>
        <dbReference type="PROSITE" id="PS51462"/>
    </source>
</evidence>
<dbReference type="GO" id="GO:0016787">
    <property type="term" value="F:hydrolase activity"/>
    <property type="evidence" value="ECO:0007669"/>
    <property type="project" value="UniProtKB-KW"/>
</dbReference>
<dbReference type="InterPro" id="IPR000086">
    <property type="entry name" value="NUDIX_hydrolase_dom"/>
</dbReference>
<dbReference type="PROSITE" id="PS00893">
    <property type="entry name" value="NUDIX_BOX"/>
    <property type="match status" value="1"/>
</dbReference>
<comment type="caution">
    <text evidence="4">The sequence shown here is derived from an EMBL/GenBank/DDBJ whole genome shotgun (WGS) entry which is preliminary data.</text>
</comment>
<name>A0A0F9NUE7_9ZZZZ</name>
<dbReference type="GO" id="GO:0006753">
    <property type="term" value="P:nucleoside phosphate metabolic process"/>
    <property type="evidence" value="ECO:0007669"/>
    <property type="project" value="TreeGrafter"/>
</dbReference>
<reference evidence="4" key="1">
    <citation type="journal article" date="2015" name="Nature">
        <title>Complex archaea that bridge the gap between prokaryotes and eukaryotes.</title>
        <authorList>
            <person name="Spang A."/>
            <person name="Saw J.H."/>
            <person name="Jorgensen S.L."/>
            <person name="Zaremba-Niedzwiedzka K."/>
            <person name="Martijn J."/>
            <person name="Lind A.E."/>
            <person name="van Eijk R."/>
            <person name="Schleper C."/>
            <person name="Guy L."/>
            <person name="Ettema T.J."/>
        </authorList>
    </citation>
    <scope>NUCLEOTIDE SEQUENCE</scope>
</reference>
<accession>A0A0F9NUE7</accession>
<dbReference type="InterPro" id="IPR020084">
    <property type="entry name" value="NUDIX_hydrolase_CS"/>
</dbReference>
<comment type="cofactor">
    <cofactor evidence="1">
        <name>Mg(2+)</name>
        <dbReference type="ChEBI" id="CHEBI:18420"/>
    </cofactor>
</comment>
<dbReference type="InterPro" id="IPR015797">
    <property type="entry name" value="NUDIX_hydrolase-like_dom_sf"/>
</dbReference>
<dbReference type="EMBL" id="LAZR01007496">
    <property type="protein sequence ID" value="KKM84902.1"/>
    <property type="molecule type" value="Genomic_DNA"/>
</dbReference>
<dbReference type="PANTHER" id="PTHR11839:SF18">
    <property type="entry name" value="NUDIX HYDROLASE DOMAIN-CONTAINING PROTEIN"/>
    <property type="match status" value="1"/>
</dbReference>
<gene>
    <name evidence="4" type="ORF">LCGC14_1294530</name>
</gene>
<dbReference type="SUPFAM" id="SSF55811">
    <property type="entry name" value="Nudix"/>
    <property type="match status" value="1"/>
</dbReference>
<dbReference type="Pfam" id="PF00293">
    <property type="entry name" value="NUDIX"/>
    <property type="match status" value="1"/>
</dbReference>
<proteinExistence type="predicted"/>
<dbReference type="PANTHER" id="PTHR11839">
    <property type="entry name" value="UDP/ADP-SUGAR PYROPHOSPHATASE"/>
    <property type="match status" value="1"/>
</dbReference>
<protein>
    <recommendedName>
        <fullName evidence="3">Nudix hydrolase domain-containing protein</fullName>
    </recommendedName>
</protein>
<keyword evidence="2" id="KW-0378">Hydrolase</keyword>